<dbReference type="Proteomes" id="UP001392437">
    <property type="component" value="Unassembled WGS sequence"/>
</dbReference>
<evidence type="ECO:0000313" key="2">
    <source>
        <dbReference type="EMBL" id="KAK8114975.1"/>
    </source>
</evidence>
<comment type="caution">
    <text evidence="2">The sequence shown here is derived from an EMBL/GenBank/DDBJ whole genome shotgun (WGS) entry which is preliminary data.</text>
</comment>
<evidence type="ECO:0000313" key="3">
    <source>
        <dbReference type="Proteomes" id="UP001392437"/>
    </source>
</evidence>
<dbReference type="EMBL" id="JAQQWP010000006">
    <property type="protein sequence ID" value="KAK8114975.1"/>
    <property type="molecule type" value="Genomic_DNA"/>
</dbReference>
<name>A0AAW0QX88_9PEZI</name>
<feature type="domain" description="DUF7730" evidence="1">
    <location>
        <begin position="24"/>
        <end position="184"/>
    </location>
</feature>
<keyword evidence="3" id="KW-1185">Reference proteome</keyword>
<accession>A0AAW0QX88</accession>
<dbReference type="Pfam" id="PF24864">
    <property type="entry name" value="DUF7730"/>
    <property type="match status" value="1"/>
</dbReference>
<dbReference type="InterPro" id="IPR056632">
    <property type="entry name" value="DUF7730"/>
</dbReference>
<gene>
    <name evidence="2" type="ORF">PG999_007044</name>
</gene>
<reference evidence="2 3" key="1">
    <citation type="submission" date="2023-01" db="EMBL/GenBank/DDBJ databases">
        <title>Analysis of 21 Apiospora genomes using comparative genomics revels a genus with tremendous synthesis potential of carbohydrate active enzymes and secondary metabolites.</title>
        <authorList>
            <person name="Sorensen T."/>
        </authorList>
    </citation>
    <scope>NUCLEOTIDE SEQUENCE [LARGE SCALE GENOMIC DNA]</scope>
    <source>
        <strain evidence="2 3">CBS 117206</strain>
    </source>
</reference>
<organism evidence="2 3">
    <name type="scientific">Apiospora kogelbergensis</name>
    <dbReference type="NCBI Taxonomy" id="1337665"/>
    <lineage>
        <taxon>Eukaryota</taxon>
        <taxon>Fungi</taxon>
        <taxon>Dikarya</taxon>
        <taxon>Ascomycota</taxon>
        <taxon>Pezizomycotina</taxon>
        <taxon>Sordariomycetes</taxon>
        <taxon>Xylariomycetidae</taxon>
        <taxon>Amphisphaeriales</taxon>
        <taxon>Apiosporaceae</taxon>
        <taxon>Apiospora</taxon>
    </lineage>
</organism>
<proteinExistence type="predicted"/>
<sequence>MPAIAALDAPHPKQTLTQRNAGLSRLLKLPVEVRLLIYELAVQVDELIQPQQIAEGSNKFVWDQSLQLPCRHRVVHFYLRDPIKRLVVTQLARTCRMIYHELEAKPVFYRLNSFNFFHVATLYRFLAAITPERRRSIRRITIEREEFQPCALRPEVVIAWDNIMPLLQQCHDLQQLQLTLMKEVYHFESQTYTPVDAVRQELNNFRQWLEVSPFLSIPGSQVVFRCSLVRSDPVVKKDVVIGPNWDGTALQGILAEPVQQGLGTQITEIGRFMASKMTPLSMQGEPVKVTDEQLKTSIGNALIHFPGEDRVHQNRLGSDIGAISSRTRHRCNTAKVNASHGTVERTVGRYNLEGLLMGDFTIEDVRLVGSVIECEIRNRHSIRSWEPLHTVATDWGINQLENLYAKKLSLAAKDGRVMQSLPAPRDVTFVTDIYKQDTGNSYEVRQLAAYRRTWEMLQSKYEALMEKLAIKEEGKRTMPRRQRERRR</sequence>
<dbReference type="PANTHER" id="PTHR38790:SF4">
    <property type="entry name" value="2EXR DOMAIN-CONTAINING PROTEIN"/>
    <property type="match status" value="1"/>
</dbReference>
<dbReference type="PANTHER" id="PTHR38790">
    <property type="entry name" value="2EXR DOMAIN-CONTAINING PROTEIN-RELATED"/>
    <property type="match status" value="1"/>
</dbReference>
<protein>
    <recommendedName>
        <fullName evidence="1">DUF7730 domain-containing protein</fullName>
    </recommendedName>
</protein>
<dbReference type="AlphaFoldDB" id="A0AAW0QX88"/>
<evidence type="ECO:0000259" key="1">
    <source>
        <dbReference type="Pfam" id="PF24864"/>
    </source>
</evidence>